<keyword evidence="2" id="KW-1185">Reference proteome</keyword>
<organism evidence="1 2">
    <name type="scientific">Paenibacillus thalictri</name>
    <dbReference type="NCBI Taxonomy" id="2527873"/>
    <lineage>
        <taxon>Bacteria</taxon>
        <taxon>Bacillati</taxon>
        <taxon>Bacillota</taxon>
        <taxon>Bacilli</taxon>
        <taxon>Bacillales</taxon>
        <taxon>Paenibacillaceae</taxon>
        <taxon>Paenibacillus</taxon>
    </lineage>
</organism>
<evidence type="ECO:0000313" key="2">
    <source>
        <dbReference type="Proteomes" id="UP000293142"/>
    </source>
</evidence>
<dbReference type="Proteomes" id="UP000293142">
    <property type="component" value="Unassembled WGS sequence"/>
</dbReference>
<dbReference type="Gene3D" id="3.40.50.12780">
    <property type="entry name" value="N-terminal domain of ligase-like"/>
    <property type="match status" value="1"/>
</dbReference>
<evidence type="ECO:0000313" key="1">
    <source>
        <dbReference type="EMBL" id="TBL76150.1"/>
    </source>
</evidence>
<protein>
    <submittedName>
        <fullName evidence="1">CoF synthetase</fullName>
    </submittedName>
</protein>
<dbReference type="AlphaFoldDB" id="A0A4V2J3X9"/>
<name>A0A4V2J3X9_9BACL</name>
<dbReference type="PANTHER" id="PTHR43845:SF1">
    <property type="entry name" value="BLR5969 PROTEIN"/>
    <property type="match status" value="1"/>
</dbReference>
<dbReference type="PANTHER" id="PTHR43845">
    <property type="entry name" value="BLR5969 PROTEIN"/>
    <property type="match status" value="1"/>
</dbReference>
<dbReference type="SUPFAM" id="SSF56801">
    <property type="entry name" value="Acetyl-CoA synthetase-like"/>
    <property type="match status" value="1"/>
</dbReference>
<reference evidence="1 2" key="1">
    <citation type="submission" date="2019-02" db="EMBL/GenBank/DDBJ databases">
        <title>Paenibacillus sp. nov., isolated from surface-sterilized tissue of Thalictrum simplex L.</title>
        <authorList>
            <person name="Tuo L."/>
        </authorList>
    </citation>
    <scope>NUCLEOTIDE SEQUENCE [LARGE SCALE GENOMIC DNA]</scope>
    <source>
        <strain evidence="1 2">N2SHLJ1</strain>
    </source>
</reference>
<dbReference type="EMBL" id="SIRE01000015">
    <property type="protein sequence ID" value="TBL76150.1"/>
    <property type="molecule type" value="Genomic_DNA"/>
</dbReference>
<dbReference type="OrthoDB" id="3981340at2"/>
<comment type="caution">
    <text evidence="1">The sequence shown here is derived from an EMBL/GenBank/DDBJ whole genome shotgun (WGS) entry which is preliminary data.</text>
</comment>
<proteinExistence type="predicted"/>
<dbReference type="InterPro" id="IPR042099">
    <property type="entry name" value="ANL_N_sf"/>
</dbReference>
<sequence>MTSSVLEEHYYADTNPLSGRADLHAYRTSGTSSGHRKTIYYSPSDEEHYIRIKLNMFRAILGATRFRSALADMGTGHAEATAVDVFRSLGMEAESISFRLPIERHLERLAALQPEVLYTMPSILDRILHASGDPSAYGIRHVILVGEIASPVWIRQAARRLGLGEEHITDTYGSIEIGNIAYFSHEHGRYLVTEGLWAEGVRPEEIDNGLEPLADDDERVLVLTSAVREAFPALRYVTYDVVRDLRPIWVDGVLRQSFTGVVKRIGPDLKHGEKISIYDIESVVLRHLEGAGVRVKVAGNALIVYVHSPRATAAALERVRDDLERRIPEIGMMIQARILGGIQVISDVFEDSLYISAVKNKKIFYE</sequence>
<accession>A0A4V2J3X9</accession>
<gene>
    <name evidence="1" type="ORF">EYB31_21195</name>
</gene>